<dbReference type="InterPro" id="IPR004087">
    <property type="entry name" value="KH_dom"/>
</dbReference>
<dbReference type="Pfam" id="PF00013">
    <property type="entry name" value="KH_1"/>
    <property type="match status" value="1"/>
</dbReference>
<feature type="domain" description="K Homology" evidence="3">
    <location>
        <begin position="11"/>
        <end position="81"/>
    </location>
</feature>
<gene>
    <name evidence="4" type="ordered locus">FFONT_0819</name>
</gene>
<accession>I0A1F0</accession>
<dbReference type="SUPFAM" id="SSF54791">
    <property type="entry name" value="Eukaryotic type KH-domain (KH-domain type I)"/>
    <property type="match status" value="2"/>
</dbReference>
<dbReference type="Gene3D" id="3.30.1370.10">
    <property type="entry name" value="K Homology domain, type 1"/>
    <property type="match status" value="2"/>
</dbReference>
<dbReference type="KEGG" id="ffo:FFONT_0819"/>
<dbReference type="Pfam" id="PF22891">
    <property type="entry name" value="KH_PNO1_2nd"/>
    <property type="match status" value="1"/>
</dbReference>
<dbReference type="HOGENOM" id="CLU_064992_3_0_2"/>
<organism evidence="4 5">
    <name type="scientific">Fervidicoccus fontis (strain DSM 19380 / JCM 18336 / VKM B-2539 / Kam940)</name>
    <dbReference type="NCBI Taxonomy" id="1163730"/>
    <lineage>
        <taxon>Archaea</taxon>
        <taxon>Thermoproteota</taxon>
        <taxon>Thermoprotei</taxon>
        <taxon>Fervidicoccales</taxon>
        <taxon>Fervidicoccaceae</taxon>
        <taxon>Fervidicoccus</taxon>
    </lineage>
</organism>
<dbReference type="Proteomes" id="UP000007391">
    <property type="component" value="Chromosome"/>
</dbReference>
<dbReference type="InterPro" id="IPR036612">
    <property type="entry name" value="KH_dom_type_1_sf"/>
</dbReference>
<evidence type="ECO:0000313" key="5">
    <source>
        <dbReference type="Proteomes" id="UP000007391"/>
    </source>
</evidence>
<protein>
    <submittedName>
        <fullName evidence="4">KH, type 1, domain protein</fullName>
    </submittedName>
</protein>
<evidence type="ECO:0000313" key="4">
    <source>
        <dbReference type="EMBL" id="AFH42807.1"/>
    </source>
</evidence>
<proteinExistence type="predicted"/>
<dbReference type="PROSITE" id="PS50084">
    <property type="entry name" value="KH_TYPE_1"/>
    <property type="match status" value="1"/>
</dbReference>
<dbReference type="FunCoup" id="I0A1F0">
    <property type="interactions" value="93"/>
</dbReference>
<evidence type="ECO:0000256" key="2">
    <source>
        <dbReference type="PROSITE-ProRule" id="PRU00117"/>
    </source>
</evidence>
<dbReference type="InParanoid" id="I0A1F0"/>
<dbReference type="STRING" id="1163730.FFONT_0819"/>
<keyword evidence="5" id="KW-1185">Reference proteome</keyword>
<keyword evidence="1 2" id="KW-0694">RNA-binding</keyword>
<dbReference type="InterPro" id="IPR004088">
    <property type="entry name" value="KH_dom_type_1"/>
</dbReference>
<dbReference type="NCBIfam" id="TIGR03665">
    <property type="entry name" value="arCOG04150"/>
    <property type="match status" value="1"/>
</dbReference>
<evidence type="ECO:0000259" key="3">
    <source>
        <dbReference type="SMART" id="SM00322"/>
    </source>
</evidence>
<dbReference type="PANTHER" id="PTHR12826">
    <property type="entry name" value="RIBONUCLEASE Y"/>
    <property type="match status" value="1"/>
</dbReference>
<dbReference type="SMART" id="SM00322">
    <property type="entry name" value="KH"/>
    <property type="match status" value="2"/>
</dbReference>
<feature type="domain" description="K Homology" evidence="3">
    <location>
        <begin position="95"/>
        <end position="167"/>
    </location>
</feature>
<dbReference type="EMBL" id="CP003423">
    <property type="protein sequence ID" value="AFH42807.1"/>
    <property type="molecule type" value="Genomic_DNA"/>
</dbReference>
<evidence type="ECO:0000256" key="1">
    <source>
        <dbReference type="ARBA" id="ARBA00022884"/>
    </source>
</evidence>
<dbReference type="NCBIfam" id="NF010328">
    <property type="entry name" value="PRK13763.1-3"/>
    <property type="match status" value="1"/>
</dbReference>
<reference evidence="4 5" key="2">
    <citation type="journal article" date="2014" name="Extremophiles">
        <title>Analysis of the complete genome of Fervidococcus fontis confirms the distinct phylogenetic position of the order Fervidicoccales and suggests its environmental function.</title>
        <authorList>
            <person name="Lebedinsky A.V."/>
            <person name="Mardanov A.V."/>
            <person name="Kublanov I.V."/>
            <person name="Gumerov V.M."/>
            <person name="Beletsky A.V."/>
            <person name="Perevalova A.A."/>
            <person name="Bidzhieva S.Kh."/>
            <person name="Bonch-Osmolovskaya E.A."/>
            <person name="Skryabin K.G."/>
            <person name="Ravin N.V."/>
        </authorList>
    </citation>
    <scope>NUCLEOTIDE SEQUENCE [LARGE SCALE GENOMIC DNA]</scope>
    <source>
        <strain evidence="5">DSM 19380 / VKM B-2539 / Kam940</strain>
    </source>
</reference>
<dbReference type="PANTHER" id="PTHR12826:SF13">
    <property type="entry name" value="RNA-BINDING PROTEIN PNO1"/>
    <property type="match status" value="1"/>
</dbReference>
<reference evidence="5" key="1">
    <citation type="submission" date="2012-03" db="EMBL/GenBank/DDBJ databases">
        <title>Fervidicoccus fontis complete genome analysis confirms its distinct phylogenetic position and predicts its environmental function.</title>
        <authorList>
            <person name="Lebedinsky A.V."/>
            <person name="Mardanov A.V."/>
            <person name="Gumerov V.M."/>
            <person name="Beletsky A.V."/>
            <person name="Kublanov I.V."/>
            <person name="Perevalova A.A."/>
            <person name="Bonch-Osmolovskaya E.A."/>
            <person name="Ravin N.V."/>
            <person name="Skryabin K.G."/>
        </authorList>
    </citation>
    <scope>NUCLEOTIDE SEQUENCE [LARGE SCALE GENOMIC DNA]</scope>
    <source>
        <strain evidence="5">DSM 19380 / VKM B-2539 / Kam940</strain>
    </source>
</reference>
<dbReference type="InterPro" id="IPR019964">
    <property type="entry name" value="KH_domain_protein_archaea"/>
</dbReference>
<sequence length="206" mass="22977">MHGGVKMSKSSISRAYELVPEERIGAVIGQNGKVKEMIEQATSTNIKIESNTGIVYIEPRDENTKADSIIKAKEIIRAIAIGFTPEEAFRLLDEDQILIVINLKEINEDPNGIKRIKSRIIGEEGRTRKIIEETTGSKVVIGESAIGIIGDFEQASIAERAIRMLIDGKPHSVVYSYLEREARRLKKRRITGLWKTYGEEQGGKGL</sequence>
<name>I0A1F0_FERFK</name>
<dbReference type="AlphaFoldDB" id="I0A1F0"/>
<dbReference type="eggNOG" id="arCOG04150">
    <property type="taxonomic scope" value="Archaea"/>
</dbReference>
<dbReference type="InterPro" id="IPR055211">
    <property type="entry name" value="KH_PNO1_2nd"/>
</dbReference>
<dbReference type="GO" id="GO:0003723">
    <property type="term" value="F:RNA binding"/>
    <property type="evidence" value="ECO:0007669"/>
    <property type="project" value="UniProtKB-UniRule"/>
</dbReference>